<sequence length="121" mass="13114">MASAKRPPTDPEDPVGSALGAAEEAAARFAEAKSEVVHRLADVDGAVVEMVQRVYDATPPEFQRSFHVSVDGDEPEELPLPEFIRLLLERPSGAAGEFTIAVQENLYDDGADEDDEESDED</sequence>
<proteinExistence type="predicted"/>
<keyword evidence="2" id="KW-1185">Reference proteome</keyword>
<accession>A0A841GUN6</accession>
<evidence type="ECO:0000313" key="2">
    <source>
        <dbReference type="Proteomes" id="UP000582837"/>
    </source>
</evidence>
<protein>
    <submittedName>
        <fullName evidence="1">Uncharacterized protein</fullName>
    </submittedName>
</protein>
<dbReference type="AlphaFoldDB" id="A0A841GUN6"/>
<dbReference type="EMBL" id="JACHIA010000002">
    <property type="protein sequence ID" value="MBB6069148.1"/>
    <property type="molecule type" value="Genomic_DNA"/>
</dbReference>
<dbReference type="Proteomes" id="UP000582837">
    <property type="component" value="Unassembled WGS sequence"/>
</dbReference>
<name>A0A841GUN6_9BACT</name>
<dbReference type="RefSeq" id="WP_170038150.1">
    <property type="nucleotide sequence ID" value="NZ_JABDTL010000002.1"/>
</dbReference>
<comment type="caution">
    <text evidence="1">The sequence shown here is derived from an EMBL/GenBank/DDBJ whole genome shotgun (WGS) entry which is preliminary data.</text>
</comment>
<reference evidence="1 2" key="1">
    <citation type="submission" date="2020-08" db="EMBL/GenBank/DDBJ databases">
        <title>Genomic Encyclopedia of Type Strains, Phase IV (KMG-IV): sequencing the most valuable type-strain genomes for metagenomic binning, comparative biology and taxonomic classification.</title>
        <authorList>
            <person name="Goeker M."/>
        </authorList>
    </citation>
    <scope>NUCLEOTIDE SEQUENCE [LARGE SCALE GENOMIC DNA]</scope>
    <source>
        <strain evidence="1 2">DSM 29007</strain>
    </source>
</reference>
<evidence type="ECO:0000313" key="1">
    <source>
        <dbReference type="EMBL" id="MBB6069148.1"/>
    </source>
</evidence>
<gene>
    <name evidence="1" type="ORF">HNQ61_000763</name>
</gene>
<organism evidence="1 2">
    <name type="scientific">Longimicrobium terrae</name>
    <dbReference type="NCBI Taxonomy" id="1639882"/>
    <lineage>
        <taxon>Bacteria</taxon>
        <taxon>Pseudomonadati</taxon>
        <taxon>Gemmatimonadota</taxon>
        <taxon>Longimicrobiia</taxon>
        <taxon>Longimicrobiales</taxon>
        <taxon>Longimicrobiaceae</taxon>
        <taxon>Longimicrobium</taxon>
    </lineage>
</organism>